<feature type="domain" description="Poly(A) polymerase nucleotidyltransferase" evidence="17">
    <location>
        <begin position="10"/>
        <end position="203"/>
    </location>
</feature>
<dbReference type="FunFam" id="1.10.1410.10:FF:000001">
    <property type="entry name" value="Putative poly(A) polymerase gamma"/>
    <property type="match status" value="1"/>
</dbReference>
<evidence type="ECO:0000256" key="9">
    <source>
        <dbReference type="ARBA" id="ARBA00022842"/>
    </source>
</evidence>
<feature type="binding site" evidence="13">
    <location>
        <position position="104"/>
    </location>
    <ligand>
        <name>Mg(2+)</name>
        <dbReference type="ChEBI" id="CHEBI:18420"/>
        <label>2</label>
        <note>catalytic</note>
    </ligand>
</feature>
<evidence type="ECO:0000259" key="16">
    <source>
        <dbReference type="Pfam" id="PF04928"/>
    </source>
</evidence>
<evidence type="ECO:0000256" key="1">
    <source>
        <dbReference type="ARBA" id="ARBA00001936"/>
    </source>
</evidence>
<comment type="caution">
    <text evidence="18">The sequence shown here is derived from an EMBL/GenBank/DDBJ whole genome shotgun (WGS) entry which is preliminary data.</text>
</comment>
<dbReference type="Pfam" id="PF04926">
    <property type="entry name" value="PAP_RNA-bind"/>
    <property type="match status" value="1"/>
</dbReference>
<dbReference type="Gene3D" id="1.10.1410.10">
    <property type="match status" value="1"/>
</dbReference>
<feature type="binding site" evidence="12">
    <location>
        <begin position="235"/>
        <end position="236"/>
    </location>
    <ligand>
        <name>ATP</name>
        <dbReference type="ChEBI" id="CHEBI:30616"/>
    </ligand>
</feature>
<dbReference type="CDD" id="cd05402">
    <property type="entry name" value="NT_PAP_TUTase"/>
    <property type="match status" value="1"/>
</dbReference>
<keyword evidence="19" id="KW-1185">Reference proteome</keyword>
<feature type="binding site" evidence="12">
    <location>
        <position position="156"/>
    </location>
    <ligand>
        <name>ATP</name>
        <dbReference type="ChEBI" id="CHEBI:30616"/>
    </ligand>
</feature>
<comment type="cofactor">
    <cofactor evidence="1">
        <name>Mn(2+)</name>
        <dbReference type="ChEBI" id="CHEBI:29035"/>
    </cofactor>
</comment>
<evidence type="ECO:0000256" key="6">
    <source>
        <dbReference type="ARBA" id="ARBA00022723"/>
    </source>
</evidence>
<dbReference type="GO" id="GO:0005634">
    <property type="term" value="C:nucleus"/>
    <property type="evidence" value="ECO:0007669"/>
    <property type="project" value="UniProtKB-SubCell"/>
</dbReference>
<dbReference type="InterPro" id="IPR043519">
    <property type="entry name" value="NT_sf"/>
</dbReference>
<feature type="domain" description="Poly(A) polymerase RNA-binding" evidence="15">
    <location>
        <begin position="355"/>
        <end position="530"/>
    </location>
</feature>
<keyword evidence="14" id="KW-0472">Membrane</keyword>
<feature type="binding site" evidence="12">
    <location>
        <begin position="102"/>
        <end position="104"/>
    </location>
    <ligand>
        <name>ATP</name>
        <dbReference type="ChEBI" id="CHEBI:30616"/>
    </ligand>
</feature>
<evidence type="ECO:0000256" key="10">
    <source>
        <dbReference type="ARBA" id="ARBA00023242"/>
    </source>
</evidence>
<name>A0A9P6Z4E6_9FUNG</name>
<dbReference type="EMBL" id="JAANIU010000772">
    <property type="protein sequence ID" value="KAG1570252.1"/>
    <property type="molecule type" value="Genomic_DNA"/>
</dbReference>
<evidence type="ECO:0000256" key="13">
    <source>
        <dbReference type="PIRSR" id="PIRSR018425-2"/>
    </source>
</evidence>
<evidence type="ECO:0000259" key="15">
    <source>
        <dbReference type="Pfam" id="PF04926"/>
    </source>
</evidence>
<dbReference type="AlphaFoldDB" id="A0A9P6Z4E6"/>
<dbReference type="InterPro" id="IPR011068">
    <property type="entry name" value="NuclTrfase_I-like_C"/>
</dbReference>
<dbReference type="SUPFAM" id="SSF55003">
    <property type="entry name" value="PAP/Archaeal CCA-adding enzyme, C-terminal domain"/>
    <property type="match status" value="1"/>
</dbReference>
<dbReference type="PANTHER" id="PTHR10682:SF10">
    <property type="entry name" value="POLYNUCLEOTIDE ADENYLYLTRANSFERASE"/>
    <property type="match status" value="1"/>
</dbReference>
<gene>
    <name evidence="18" type="ORF">G6F50_005660</name>
</gene>
<keyword evidence="14" id="KW-0812">Transmembrane</keyword>
<dbReference type="PIRSF" id="PIRSF018425">
    <property type="entry name" value="PolyA_polymerase"/>
    <property type="match status" value="1"/>
</dbReference>
<keyword evidence="6 13" id="KW-0479">Metal-binding</keyword>
<evidence type="ECO:0000256" key="8">
    <source>
        <dbReference type="ARBA" id="ARBA00022840"/>
    </source>
</evidence>
<comment type="cofactor">
    <cofactor evidence="13">
        <name>Mg(2+)</name>
        <dbReference type="ChEBI" id="CHEBI:18420"/>
    </cofactor>
    <text evidence="13">Binds 2 magnesium ions. Also active with manganese.</text>
</comment>
<comment type="subcellular location">
    <subcellularLocation>
        <location evidence="2 11">Nucleus</location>
    </subcellularLocation>
</comment>
<dbReference type="InterPro" id="IPR007010">
    <property type="entry name" value="PolA_pol_RNA-bd_dom"/>
</dbReference>
<dbReference type="GO" id="GO:1990817">
    <property type="term" value="F:poly(A) RNA polymerase activity"/>
    <property type="evidence" value="ECO:0007669"/>
    <property type="project" value="UniProtKB-UniRule"/>
</dbReference>
<feature type="domain" description="Poly(A) polymerase central" evidence="16">
    <location>
        <begin position="208"/>
        <end position="352"/>
    </location>
</feature>
<reference evidence="18 19" key="1">
    <citation type="journal article" date="2020" name="Microb. Genom.">
        <title>Genetic diversity of clinical and environmental Mucorales isolates obtained from an investigation of mucormycosis cases among solid organ transplant recipients.</title>
        <authorList>
            <person name="Nguyen M.H."/>
            <person name="Kaul D."/>
            <person name="Muto C."/>
            <person name="Cheng S.J."/>
            <person name="Richter R.A."/>
            <person name="Bruno V.M."/>
            <person name="Liu G."/>
            <person name="Beyhan S."/>
            <person name="Sundermann A.J."/>
            <person name="Mounaud S."/>
            <person name="Pasculle A.W."/>
            <person name="Nierman W.C."/>
            <person name="Driscoll E."/>
            <person name="Cumbie R."/>
            <person name="Clancy C.J."/>
            <person name="Dupont C.L."/>
        </authorList>
    </citation>
    <scope>NUCLEOTIDE SEQUENCE [LARGE SCALE GENOMIC DNA]</scope>
    <source>
        <strain evidence="18 19">GL24</strain>
    </source>
</reference>
<dbReference type="PANTHER" id="PTHR10682">
    <property type="entry name" value="POLY A POLYMERASE"/>
    <property type="match status" value="1"/>
</dbReference>
<feature type="binding site" evidence="13">
    <location>
        <position position="102"/>
    </location>
    <ligand>
        <name>Mg(2+)</name>
        <dbReference type="ChEBI" id="CHEBI:18420"/>
        <label>2</label>
        <note>catalytic</note>
    </ligand>
</feature>
<dbReference type="Proteomes" id="UP000740926">
    <property type="component" value="Unassembled WGS sequence"/>
</dbReference>
<evidence type="ECO:0000256" key="12">
    <source>
        <dbReference type="PIRSR" id="PIRSR018425-1"/>
    </source>
</evidence>
<feature type="binding site" evidence="12">
    <location>
        <position position="217"/>
    </location>
    <ligand>
        <name>ATP</name>
        <dbReference type="ChEBI" id="CHEBI:30616"/>
    </ligand>
</feature>
<proteinExistence type="inferred from homology"/>
<dbReference type="SUPFAM" id="SSF81631">
    <property type="entry name" value="PAP/OAS1 substrate-binding domain"/>
    <property type="match status" value="1"/>
</dbReference>
<dbReference type="GO" id="GO:0005524">
    <property type="term" value="F:ATP binding"/>
    <property type="evidence" value="ECO:0007669"/>
    <property type="project" value="UniProtKB-UniRule"/>
</dbReference>
<evidence type="ECO:0000259" key="17">
    <source>
        <dbReference type="Pfam" id="PF20750"/>
    </source>
</evidence>
<keyword evidence="10 11" id="KW-0539">Nucleus</keyword>
<comment type="similarity">
    <text evidence="3 11">Belongs to the poly(A) polymerase family.</text>
</comment>
<organism evidence="18 19">
    <name type="scientific">Rhizopus delemar</name>
    <dbReference type="NCBI Taxonomy" id="936053"/>
    <lineage>
        <taxon>Eukaryota</taxon>
        <taxon>Fungi</taxon>
        <taxon>Fungi incertae sedis</taxon>
        <taxon>Mucoromycota</taxon>
        <taxon>Mucoromycotina</taxon>
        <taxon>Mucoromycetes</taxon>
        <taxon>Mucorales</taxon>
        <taxon>Mucorineae</taxon>
        <taxon>Rhizopodaceae</taxon>
        <taxon>Rhizopus</taxon>
    </lineage>
</organism>
<keyword evidence="8 11" id="KW-0067">ATP-binding</keyword>
<dbReference type="GO" id="GO:0046872">
    <property type="term" value="F:metal ion binding"/>
    <property type="evidence" value="ECO:0007669"/>
    <property type="project" value="UniProtKB-KW"/>
</dbReference>
<evidence type="ECO:0000313" key="18">
    <source>
        <dbReference type="EMBL" id="KAG1570252.1"/>
    </source>
</evidence>
<dbReference type="InterPro" id="IPR014492">
    <property type="entry name" value="PolyA_polymerase"/>
</dbReference>
<dbReference type="InterPro" id="IPR048840">
    <property type="entry name" value="PolA_pol_NTPase"/>
</dbReference>
<dbReference type="Gene3D" id="3.30.70.590">
    <property type="entry name" value="Poly(A) polymerase predicted RNA binding domain"/>
    <property type="match status" value="1"/>
</dbReference>
<dbReference type="Pfam" id="PF04928">
    <property type="entry name" value="PAP_central"/>
    <property type="match status" value="1"/>
</dbReference>
<evidence type="ECO:0000313" key="19">
    <source>
        <dbReference type="Proteomes" id="UP000740926"/>
    </source>
</evidence>
<feature type="binding site" evidence="13">
    <location>
        <position position="104"/>
    </location>
    <ligand>
        <name>Mg(2+)</name>
        <dbReference type="ChEBI" id="CHEBI:18420"/>
        <label>1</label>
        <note>catalytic</note>
    </ligand>
</feature>
<keyword evidence="7 11" id="KW-0547">Nucleotide-binding</keyword>
<evidence type="ECO:0000256" key="4">
    <source>
        <dbReference type="ARBA" id="ARBA00022664"/>
    </source>
</evidence>
<feature type="binding site" evidence="12">
    <location>
        <position position="226"/>
    </location>
    <ligand>
        <name>ATP</name>
        <dbReference type="ChEBI" id="CHEBI:30616"/>
    </ligand>
</feature>
<evidence type="ECO:0000256" key="3">
    <source>
        <dbReference type="ARBA" id="ARBA00010912"/>
    </source>
</evidence>
<keyword evidence="4 11" id="KW-0507">mRNA processing</keyword>
<dbReference type="EC" id="2.7.7.19" evidence="11"/>
<dbReference type="GO" id="GO:0031123">
    <property type="term" value="P:RNA 3'-end processing"/>
    <property type="evidence" value="ECO:0007669"/>
    <property type="project" value="InterPro"/>
</dbReference>
<keyword evidence="5 11" id="KW-0808">Transferase</keyword>
<evidence type="ECO:0000256" key="11">
    <source>
        <dbReference type="PIRNR" id="PIRNR018425"/>
    </source>
</evidence>
<keyword evidence="9 13" id="KW-0460">Magnesium</keyword>
<dbReference type="Pfam" id="PF20750">
    <property type="entry name" value="PAP_NTPase"/>
    <property type="match status" value="1"/>
</dbReference>
<feature type="transmembrane region" description="Helical" evidence="14">
    <location>
        <begin position="224"/>
        <end position="243"/>
    </location>
</feature>
<comment type="function">
    <text evidence="11">Polymerase that creates the 3'-poly(A) tail of mRNA's.</text>
</comment>
<dbReference type="GO" id="GO:0006397">
    <property type="term" value="P:mRNA processing"/>
    <property type="evidence" value="ECO:0007669"/>
    <property type="project" value="UniProtKB-KW"/>
</dbReference>
<dbReference type="InterPro" id="IPR007012">
    <property type="entry name" value="PolA_pol_cen_dom"/>
</dbReference>
<protein>
    <recommendedName>
        <fullName evidence="11">Poly(A) polymerase</fullName>
        <ecNumber evidence="11">2.7.7.19</ecNumber>
    </recommendedName>
</protein>
<evidence type="ECO:0000256" key="5">
    <source>
        <dbReference type="ARBA" id="ARBA00022679"/>
    </source>
</evidence>
<dbReference type="FunFam" id="3.30.460.10:FF:000002">
    <property type="entry name" value="Poly(A) polymerase alpha, putative"/>
    <property type="match status" value="1"/>
</dbReference>
<keyword evidence="14" id="KW-1133">Transmembrane helix</keyword>
<dbReference type="SUPFAM" id="SSF81301">
    <property type="entry name" value="Nucleotidyltransferase"/>
    <property type="match status" value="1"/>
</dbReference>
<feature type="binding site" evidence="13">
    <location>
        <position position="102"/>
    </location>
    <ligand>
        <name>Mg(2+)</name>
        <dbReference type="ChEBI" id="CHEBI:18420"/>
        <label>1</label>
        <note>catalytic</note>
    </ligand>
</feature>
<accession>A0A9P6Z4E6</accession>
<comment type="catalytic activity">
    <reaction evidence="11">
        <text>RNA(n) + ATP = RNA(n)-3'-adenine ribonucleotide + diphosphate</text>
        <dbReference type="Rhea" id="RHEA:11332"/>
        <dbReference type="Rhea" id="RHEA-COMP:14527"/>
        <dbReference type="Rhea" id="RHEA-COMP:17347"/>
        <dbReference type="ChEBI" id="CHEBI:30616"/>
        <dbReference type="ChEBI" id="CHEBI:33019"/>
        <dbReference type="ChEBI" id="CHEBI:140395"/>
        <dbReference type="ChEBI" id="CHEBI:173115"/>
        <dbReference type="EC" id="2.7.7.19"/>
    </reaction>
</comment>
<dbReference type="Gene3D" id="3.30.460.10">
    <property type="entry name" value="Beta Polymerase, domain 2"/>
    <property type="match status" value="1"/>
</dbReference>
<dbReference type="GO" id="GO:0003723">
    <property type="term" value="F:RNA binding"/>
    <property type="evidence" value="ECO:0007669"/>
    <property type="project" value="UniProtKB-UniRule"/>
</dbReference>
<evidence type="ECO:0000256" key="14">
    <source>
        <dbReference type="SAM" id="Phobius"/>
    </source>
</evidence>
<feature type="binding site" evidence="12">
    <location>
        <begin position="89"/>
        <end position="91"/>
    </location>
    <ligand>
        <name>ATP</name>
        <dbReference type="ChEBI" id="CHEBI:30616"/>
    </ligand>
</feature>
<evidence type="ECO:0000256" key="7">
    <source>
        <dbReference type="ARBA" id="ARBA00022741"/>
    </source>
</evidence>
<evidence type="ECO:0000256" key="2">
    <source>
        <dbReference type="ARBA" id="ARBA00004123"/>
    </source>
</evidence>
<sequence length="550" mass="62927">MSQTNRQQWGVTAPVSLNKPTEHELKLTNDLLKTLHEYNLFETDKEAKQRIVVLNKLNRIVKEFVYKVSKLQGLSESVARSAGGKIFTFGSYQLGVHGAGADIDTLCVFPQHVTREHFFSIMFNMLNELPEVTELTSVVEAYVPVIRMHFSGIPIDFVCARLLLPSIPEDLDLSDDSLLVGLEEKCVRSVSGPRVTNEILRLVPSVSVFRESLRTIKLWAKKRGIYSNVMGFLGGVAWAMLVARVCQMYPNACTASIVSRFFHIMSKWEWPQPVLLKPMEEGPVNTRQWNPEIYPADKAHRMPIITPGFPSMCATHNVTNSTRSIMMNEFVRAGEVVDNIIFGNGVWKNLFEAIDFFCMYNHYLQVNVSSKSHKTQLQWSGLVESRIRQLVLRLELLDLLEIAHSFINGIEKVNYCLSKEEQWYVANGYDLLHGRSFSLGNVSSEEDCMRKMGLTKEQRNSVTPVYTTTFYIGLKFKRPSSSQIERTVDLIWPKKEFIKLVKTWDRYDSNIMSVTLKHVKSTCLPNELRRFKKKVSAVSNIELGATKFRY</sequence>
<feature type="binding site" evidence="13">
    <location>
        <position position="156"/>
    </location>
    <ligand>
        <name>Mg(2+)</name>
        <dbReference type="ChEBI" id="CHEBI:18420"/>
        <label>2</label>
        <note>catalytic</note>
    </ligand>
</feature>